<dbReference type="PANTHER" id="PTHR24412:SF35">
    <property type="entry name" value="ACTIN-BINDING PROTEIN IPP"/>
    <property type="match status" value="1"/>
</dbReference>
<name>A0A4C1W8R5_EUMVA</name>
<dbReference type="InterPro" id="IPR000210">
    <property type="entry name" value="BTB/POZ_dom"/>
</dbReference>
<accession>A0A4C1W8R5</accession>
<evidence type="ECO:0000256" key="3">
    <source>
        <dbReference type="ARBA" id="ARBA00023203"/>
    </source>
</evidence>
<dbReference type="STRING" id="151549.A0A4C1W8R5"/>
<organism evidence="5 6">
    <name type="scientific">Eumeta variegata</name>
    <name type="common">Bagworm moth</name>
    <name type="synonym">Eumeta japonica</name>
    <dbReference type="NCBI Taxonomy" id="151549"/>
    <lineage>
        <taxon>Eukaryota</taxon>
        <taxon>Metazoa</taxon>
        <taxon>Ecdysozoa</taxon>
        <taxon>Arthropoda</taxon>
        <taxon>Hexapoda</taxon>
        <taxon>Insecta</taxon>
        <taxon>Pterygota</taxon>
        <taxon>Neoptera</taxon>
        <taxon>Endopterygota</taxon>
        <taxon>Lepidoptera</taxon>
        <taxon>Glossata</taxon>
        <taxon>Ditrysia</taxon>
        <taxon>Tineoidea</taxon>
        <taxon>Psychidae</taxon>
        <taxon>Oiketicinae</taxon>
        <taxon>Eumeta</taxon>
    </lineage>
</organism>
<evidence type="ECO:0000313" key="5">
    <source>
        <dbReference type="EMBL" id="GBP46544.1"/>
    </source>
</evidence>
<gene>
    <name evidence="5" type="primary">Ipp</name>
    <name evidence="5" type="ORF">EVAR_21699_1</name>
</gene>
<comment type="caution">
    <text evidence="5">The sequence shown here is derived from an EMBL/GenBank/DDBJ whole genome shotgun (WGS) entry which is preliminary data.</text>
</comment>
<keyword evidence="3" id="KW-0009">Actin-binding</keyword>
<dbReference type="PROSITE" id="PS50097">
    <property type="entry name" value="BTB"/>
    <property type="match status" value="1"/>
</dbReference>
<sequence>MEYQRDNHPEILTDKFEQFRRDGKFCDFELTCWGLTLKVHHLVLAAASPVFEVTLDTGCKNFRLDFVEPDLLTLLVDFMYTGTALCSLVSKISVTSTKVQALMCAANFLELDDLVNACADHLTSQLQQSNALSIYRSAKECKRLALMEDAQRCYYREFLGLPLERFLELLSSTGIASRQAKEMIPRLRLLVRSWSITPGKQIVVYQSLFTVQQFSKATVATCPILFKKEAIICLEALP</sequence>
<dbReference type="SMART" id="SM00225">
    <property type="entry name" value="BTB"/>
    <property type="match status" value="1"/>
</dbReference>
<proteinExistence type="predicted"/>
<protein>
    <submittedName>
        <fullName evidence="5">Actin-binding protein IPP</fullName>
    </submittedName>
</protein>
<dbReference type="Proteomes" id="UP000299102">
    <property type="component" value="Unassembled WGS sequence"/>
</dbReference>
<evidence type="ECO:0000256" key="1">
    <source>
        <dbReference type="ARBA" id="ARBA00022441"/>
    </source>
</evidence>
<dbReference type="SUPFAM" id="SSF54695">
    <property type="entry name" value="POZ domain"/>
    <property type="match status" value="1"/>
</dbReference>
<keyword evidence="6" id="KW-1185">Reference proteome</keyword>
<dbReference type="AlphaFoldDB" id="A0A4C1W8R5"/>
<reference evidence="5 6" key="1">
    <citation type="journal article" date="2019" name="Commun. Biol.">
        <title>The bagworm genome reveals a unique fibroin gene that provides high tensile strength.</title>
        <authorList>
            <person name="Kono N."/>
            <person name="Nakamura H."/>
            <person name="Ohtoshi R."/>
            <person name="Tomita M."/>
            <person name="Numata K."/>
            <person name="Arakawa K."/>
        </authorList>
    </citation>
    <scope>NUCLEOTIDE SEQUENCE [LARGE SCALE GENOMIC DNA]</scope>
</reference>
<evidence type="ECO:0000313" key="6">
    <source>
        <dbReference type="Proteomes" id="UP000299102"/>
    </source>
</evidence>
<dbReference type="OrthoDB" id="10249567at2759"/>
<evidence type="ECO:0000256" key="2">
    <source>
        <dbReference type="ARBA" id="ARBA00022737"/>
    </source>
</evidence>
<dbReference type="PANTHER" id="PTHR24412">
    <property type="entry name" value="KELCH PROTEIN"/>
    <property type="match status" value="1"/>
</dbReference>
<evidence type="ECO:0000259" key="4">
    <source>
        <dbReference type="PROSITE" id="PS50097"/>
    </source>
</evidence>
<dbReference type="InterPro" id="IPR011333">
    <property type="entry name" value="SKP1/BTB/POZ_sf"/>
</dbReference>
<dbReference type="Gene3D" id="3.30.710.10">
    <property type="entry name" value="Potassium Channel Kv1.1, Chain A"/>
    <property type="match status" value="1"/>
</dbReference>
<dbReference type="Pfam" id="PF00651">
    <property type="entry name" value="BTB"/>
    <property type="match status" value="1"/>
</dbReference>
<feature type="domain" description="BTB" evidence="4">
    <location>
        <begin position="26"/>
        <end position="82"/>
    </location>
</feature>
<dbReference type="EMBL" id="BGZK01000486">
    <property type="protein sequence ID" value="GBP46544.1"/>
    <property type="molecule type" value="Genomic_DNA"/>
</dbReference>
<keyword evidence="2" id="KW-0677">Repeat</keyword>
<keyword evidence="1" id="KW-0880">Kelch repeat</keyword>